<evidence type="ECO:0000313" key="9">
    <source>
        <dbReference type="Proteomes" id="UP001178507"/>
    </source>
</evidence>
<evidence type="ECO:0000256" key="4">
    <source>
        <dbReference type="RuleBase" id="RU363048"/>
    </source>
</evidence>
<evidence type="ECO:0000313" key="8">
    <source>
        <dbReference type="EMBL" id="CAJ1370371.1"/>
    </source>
</evidence>
<protein>
    <recommendedName>
        <fullName evidence="4">RuvB-like helicase</fullName>
        <ecNumber evidence="4">3.6.4.12</ecNumber>
    </recommendedName>
</protein>
<dbReference type="GO" id="GO:0000175">
    <property type="term" value="F:3'-5'-RNA exonuclease activity"/>
    <property type="evidence" value="ECO:0007669"/>
    <property type="project" value="InterPro"/>
</dbReference>
<dbReference type="PROSITE" id="PS50103">
    <property type="entry name" value="ZF_C3H1"/>
    <property type="match status" value="1"/>
</dbReference>
<feature type="zinc finger region" description="C3H1-type" evidence="3">
    <location>
        <begin position="350"/>
        <end position="377"/>
    </location>
</feature>
<dbReference type="PROSITE" id="PS50961">
    <property type="entry name" value="HTH_LA"/>
    <property type="match status" value="1"/>
</dbReference>
<dbReference type="InterPro" id="IPR000571">
    <property type="entry name" value="Znf_CCCH"/>
</dbReference>
<accession>A0AA36HKB6</accession>
<keyword evidence="3" id="KW-0479">Metal-binding</keyword>
<dbReference type="Pfam" id="PF06068">
    <property type="entry name" value="TIP49"/>
    <property type="match status" value="1"/>
</dbReference>
<dbReference type="SMART" id="SM00356">
    <property type="entry name" value="ZnF_C3H1"/>
    <property type="match status" value="1"/>
</dbReference>
<dbReference type="GO" id="GO:0008270">
    <property type="term" value="F:zinc ion binding"/>
    <property type="evidence" value="ECO:0007669"/>
    <property type="project" value="UniProtKB-KW"/>
</dbReference>
<dbReference type="Gene3D" id="3.40.50.300">
    <property type="entry name" value="P-loop containing nucleotide triphosphate hydrolases"/>
    <property type="match status" value="1"/>
</dbReference>
<comment type="catalytic activity">
    <reaction evidence="4">
        <text>ATP + H2O = ADP + phosphate + H(+)</text>
        <dbReference type="Rhea" id="RHEA:13065"/>
        <dbReference type="ChEBI" id="CHEBI:15377"/>
        <dbReference type="ChEBI" id="CHEBI:15378"/>
        <dbReference type="ChEBI" id="CHEBI:30616"/>
        <dbReference type="ChEBI" id="CHEBI:43474"/>
        <dbReference type="ChEBI" id="CHEBI:456216"/>
        <dbReference type="EC" id="3.6.4.12"/>
    </reaction>
</comment>
<dbReference type="EC" id="3.6.4.12" evidence="4"/>
<evidence type="ECO:0000256" key="1">
    <source>
        <dbReference type="ARBA" id="ARBA00022884"/>
    </source>
</evidence>
<keyword evidence="1 2" id="KW-0694">RNA-binding</keyword>
<dbReference type="Proteomes" id="UP001178507">
    <property type="component" value="Unassembled WGS sequence"/>
</dbReference>
<dbReference type="EMBL" id="CAUJNA010000013">
    <property type="protein sequence ID" value="CAJ1370371.1"/>
    <property type="molecule type" value="Genomic_DNA"/>
</dbReference>
<dbReference type="AlphaFoldDB" id="A0AA36HKB6"/>
<feature type="domain" description="C3H1-type" evidence="6">
    <location>
        <begin position="350"/>
        <end position="377"/>
    </location>
</feature>
<dbReference type="InterPro" id="IPR006630">
    <property type="entry name" value="La_HTH"/>
</dbReference>
<comment type="similarity">
    <text evidence="4">Belongs to the RuvB family.</text>
</comment>
<dbReference type="Gene3D" id="3.30.420.10">
    <property type="entry name" value="Ribonuclease H-like superfamily/Ribonuclease H"/>
    <property type="match status" value="1"/>
</dbReference>
<dbReference type="GO" id="GO:0003723">
    <property type="term" value="F:RNA binding"/>
    <property type="evidence" value="ECO:0007669"/>
    <property type="project" value="UniProtKB-UniRule"/>
</dbReference>
<gene>
    <name evidence="8" type="ORF">EVOR1521_LOCUS946</name>
</gene>
<evidence type="ECO:0000259" key="7">
    <source>
        <dbReference type="PROSITE" id="PS50961"/>
    </source>
</evidence>
<dbReference type="SUPFAM" id="SSF52540">
    <property type="entry name" value="P-loop containing nucleoside triphosphate hydrolases"/>
    <property type="match status" value="1"/>
</dbReference>
<dbReference type="InterPro" id="IPR047201">
    <property type="entry name" value="ERI-1_3'hExo-like"/>
</dbReference>
<keyword evidence="4" id="KW-0347">Helicase</keyword>
<keyword evidence="3" id="KW-0862">Zinc</keyword>
<dbReference type="SMART" id="SM00715">
    <property type="entry name" value="LA"/>
    <property type="match status" value="1"/>
</dbReference>
<dbReference type="InterPro" id="IPR036390">
    <property type="entry name" value="WH_DNA-bd_sf"/>
</dbReference>
<evidence type="ECO:0000256" key="5">
    <source>
        <dbReference type="SAM" id="MobiDB-lite"/>
    </source>
</evidence>
<evidence type="ECO:0000256" key="3">
    <source>
        <dbReference type="PROSITE-ProRule" id="PRU00723"/>
    </source>
</evidence>
<dbReference type="SUPFAM" id="SSF46785">
    <property type="entry name" value="Winged helix' DNA-binding domain"/>
    <property type="match status" value="1"/>
</dbReference>
<keyword evidence="4" id="KW-0805">Transcription regulation</keyword>
<dbReference type="InterPro" id="IPR012340">
    <property type="entry name" value="NA-bd_OB-fold"/>
</dbReference>
<dbReference type="InterPro" id="IPR036397">
    <property type="entry name" value="RNaseH_sf"/>
</dbReference>
<dbReference type="FunFam" id="3.40.50.300:FF:002221">
    <property type="entry name" value="RuvB-like 2"/>
    <property type="match status" value="1"/>
</dbReference>
<dbReference type="GO" id="GO:0003678">
    <property type="term" value="F:DNA helicase activity"/>
    <property type="evidence" value="ECO:0007669"/>
    <property type="project" value="UniProtKB-EC"/>
</dbReference>
<feature type="compositionally biased region" description="Basic residues" evidence="5">
    <location>
        <begin position="327"/>
        <end position="339"/>
    </location>
</feature>
<feature type="region of interest" description="Disordered" evidence="5">
    <location>
        <begin position="327"/>
        <end position="348"/>
    </location>
</feature>
<dbReference type="CDD" id="cd06133">
    <property type="entry name" value="ERI-1_3'hExo_like"/>
    <property type="match status" value="1"/>
</dbReference>
<dbReference type="InterPro" id="IPR010339">
    <property type="entry name" value="TIP49_P-loop"/>
</dbReference>
<dbReference type="InterPro" id="IPR036388">
    <property type="entry name" value="WH-like_DNA-bd_sf"/>
</dbReference>
<keyword evidence="3" id="KW-0863">Zinc-finger</keyword>
<keyword evidence="4" id="KW-0539">Nucleus</keyword>
<dbReference type="GO" id="GO:0005524">
    <property type="term" value="F:ATP binding"/>
    <property type="evidence" value="ECO:0007669"/>
    <property type="project" value="UniProtKB-KW"/>
</dbReference>
<keyword evidence="4" id="KW-0378">Hydrolase</keyword>
<comment type="caution">
    <text evidence="8">The sequence shown here is derived from an EMBL/GenBank/DDBJ whole genome shotgun (WGS) entry which is preliminary data.</text>
</comment>
<dbReference type="SUPFAM" id="SSF53098">
    <property type="entry name" value="Ribonuclease H-like"/>
    <property type="match status" value="1"/>
</dbReference>
<evidence type="ECO:0000259" key="6">
    <source>
        <dbReference type="PROSITE" id="PS50103"/>
    </source>
</evidence>
<name>A0AA36HKB6_9DINO</name>
<dbReference type="Gene3D" id="1.10.10.10">
    <property type="entry name" value="Winged helix-like DNA-binding domain superfamily/Winged helix DNA-binding domain"/>
    <property type="match status" value="1"/>
</dbReference>
<keyword evidence="4" id="KW-0067">ATP-binding</keyword>
<keyword evidence="4" id="KW-0804">Transcription</keyword>
<dbReference type="PANTHER" id="PTHR11093">
    <property type="entry name" value="RUVB-RELATED REPTIN AND PONTIN"/>
    <property type="match status" value="1"/>
</dbReference>
<proteinExistence type="inferred from homology"/>
<sequence length="655" mass="72513">MASTDPRKIAEVRDVHRLERIGAHSHIRGLGLDDALDARMVSQGMVGQNGARRAAGVILSMIQEEKIAGRAVLIAGQPGTGKTAIAMGMAKALGDDTPFTMLAGSEIFSLEMSKTEALTQAFRRSIGVRIREEAEIIEGEVVEIEIERPANGQAATFGKMTLKTTEMETMYDLGQKMIETIQKEQIQAGDIITIDKSSGKISLLGRSFARSRDYDAMGPQTRFVQCPEGELQKRKEARLGEPAVRFGGGSVGARYYLSDRNLQKDDFFQKRLAEAGPDGWIDVCHLLACNKMKTGGVDTAKLVTALGGSQLLEVEVLPGKARVRRRVPWNGKGKGKGKGRRAEDQGPPVYDDRGPCGYFMAGHCNRGARCPLQHNTEWSMAIREDWLVPENASARRRVKELSQQILGEEAAGLFPRVFAQFVKCRGAESAESGALEDLGFEWEPVPEQKVSRWTKPTGAAAQAAAAGSGGEIRYYAVLDFEGKDEVIEFPVLLFDVKQRREAGRFQRFVRPAKLFQGLPVNEKTGAVTFVEALRDLGAWLKEITGQDLQAQKSSTVFVTCGDWDCKHVWTQCKISGIEAPRAFSQWINIKRSYADFYGKEFRGMKSMLAKLRLLDAEGNPKYGFHHLGMHDVENITRCLVHLLETDVELKVNGWW</sequence>
<keyword evidence="9" id="KW-1185">Reference proteome</keyword>
<dbReference type="InterPro" id="IPR027238">
    <property type="entry name" value="RuvB-like"/>
</dbReference>
<keyword evidence="4" id="KW-0547">Nucleotide-binding</keyword>
<dbReference type="SUPFAM" id="SSF50249">
    <property type="entry name" value="Nucleic acid-binding proteins"/>
    <property type="match status" value="1"/>
</dbReference>
<evidence type="ECO:0000256" key="2">
    <source>
        <dbReference type="PROSITE-ProRule" id="PRU00332"/>
    </source>
</evidence>
<feature type="domain" description="HTH La-type RNA-binding" evidence="7">
    <location>
        <begin position="239"/>
        <end position="331"/>
    </location>
</feature>
<dbReference type="InterPro" id="IPR012337">
    <property type="entry name" value="RNaseH-like_sf"/>
</dbReference>
<reference evidence="8" key="1">
    <citation type="submission" date="2023-08" db="EMBL/GenBank/DDBJ databases">
        <authorList>
            <person name="Chen Y."/>
            <person name="Shah S."/>
            <person name="Dougan E. K."/>
            <person name="Thang M."/>
            <person name="Chan C."/>
        </authorList>
    </citation>
    <scope>NUCLEOTIDE SEQUENCE</scope>
</reference>
<organism evidence="8 9">
    <name type="scientific">Effrenium voratum</name>
    <dbReference type="NCBI Taxonomy" id="2562239"/>
    <lineage>
        <taxon>Eukaryota</taxon>
        <taxon>Sar</taxon>
        <taxon>Alveolata</taxon>
        <taxon>Dinophyceae</taxon>
        <taxon>Suessiales</taxon>
        <taxon>Symbiodiniaceae</taxon>
        <taxon>Effrenium</taxon>
    </lineage>
</organism>
<dbReference type="InterPro" id="IPR027417">
    <property type="entry name" value="P-loop_NTPase"/>
</dbReference>